<dbReference type="RefSeq" id="WP_132546710.1">
    <property type="nucleotide sequence ID" value="NZ_SLWW01000024.1"/>
</dbReference>
<proteinExistence type="predicted"/>
<accession>A0A4R2K9D9</accession>
<feature type="transmembrane region" description="Helical" evidence="1">
    <location>
        <begin position="58"/>
        <end position="79"/>
    </location>
</feature>
<evidence type="ECO:0000313" key="3">
    <source>
        <dbReference type="Proteomes" id="UP000295142"/>
    </source>
</evidence>
<organism evidence="2 3">
    <name type="scientific">Rhodovulum euryhalinum</name>
    <dbReference type="NCBI Taxonomy" id="35805"/>
    <lineage>
        <taxon>Bacteria</taxon>
        <taxon>Pseudomonadati</taxon>
        <taxon>Pseudomonadota</taxon>
        <taxon>Alphaproteobacteria</taxon>
        <taxon>Rhodobacterales</taxon>
        <taxon>Paracoccaceae</taxon>
        <taxon>Rhodovulum</taxon>
    </lineage>
</organism>
<dbReference type="Proteomes" id="UP000295142">
    <property type="component" value="Unassembled WGS sequence"/>
</dbReference>
<comment type="caution">
    <text evidence="2">The sequence shown here is derived from an EMBL/GenBank/DDBJ whole genome shotgun (WGS) entry which is preliminary data.</text>
</comment>
<dbReference type="AlphaFoldDB" id="A0A4R2K9D9"/>
<keyword evidence="1" id="KW-1133">Transmembrane helix</keyword>
<name>A0A4R2K9D9_9RHOB</name>
<keyword evidence="3" id="KW-1185">Reference proteome</keyword>
<dbReference type="EMBL" id="SLWW01000024">
    <property type="protein sequence ID" value="TCO68742.1"/>
    <property type="molecule type" value="Genomic_DNA"/>
</dbReference>
<sequence>MTRWFNSFAVWAAVPSLLHAGDVPAAKWLVAPTAEPAAAADVPPIAASVTVDPRLISMAYAALALAAGLLLLGRLVAIARARGFVLPRLSPVRLRRQDDPLERLAQDARRR</sequence>
<reference evidence="2 3" key="1">
    <citation type="submission" date="2019-03" db="EMBL/GenBank/DDBJ databases">
        <title>Genomic Encyclopedia of Type Strains, Phase IV (KMG-IV): sequencing the most valuable type-strain genomes for metagenomic binning, comparative biology and taxonomic classification.</title>
        <authorList>
            <person name="Goeker M."/>
        </authorList>
    </citation>
    <scope>NUCLEOTIDE SEQUENCE [LARGE SCALE GENOMIC DNA]</scope>
    <source>
        <strain evidence="2 3">DSM 4868</strain>
    </source>
</reference>
<protein>
    <submittedName>
        <fullName evidence="2">Uncharacterized protein</fullName>
    </submittedName>
</protein>
<gene>
    <name evidence="2" type="ORF">EV655_1244</name>
</gene>
<keyword evidence="1" id="KW-0812">Transmembrane</keyword>
<evidence type="ECO:0000256" key="1">
    <source>
        <dbReference type="SAM" id="Phobius"/>
    </source>
</evidence>
<keyword evidence="1" id="KW-0472">Membrane</keyword>
<evidence type="ECO:0000313" key="2">
    <source>
        <dbReference type="EMBL" id="TCO68742.1"/>
    </source>
</evidence>